<feature type="transmembrane region" description="Helical" evidence="6">
    <location>
        <begin position="348"/>
        <end position="367"/>
    </location>
</feature>
<dbReference type="RefSeq" id="WP_148605456.1">
    <property type="nucleotide sequence ID" value="NZ_BSUV01000001.1"/>
</dbReference>
<feature type="transmembrane region" description="Helical" evidence="6">
    <location>
        <begin position="307"/>
        <end position="328"/>
    </location>
</feature>
<accession>A0A6P2CTK3</accession>
<feature type="domain" description="Citrate transporter-like" evidence="7">
    <location>
        <begin position="5"/>
        <end position="298"/>
    </location>
</feature>
<feature type="transmembrane region" description="Helical" evidence="6">
    <location>
        <begin position="40"/>
        <end position="63"/>
    </location>
</feature>
<dbReference type="AlphaFoldDB" id="A0A6P2CTK3"/>
<dbReference type="PANTHER" id="PTHR43568">
    <property type="entry name" value="P PROTEIN"/>
    <property type="match status" value="1"/>
</dbReference>
<feature type="transmembrane region" description="Helical" evidence="6">
    <location>
        <begin position="198"/>
        <end position="229"/>
    </location>
</feature>
<sequence>MLTLAKRIVSDKTFMVTLVLSIISLKYGHVNFSDIDFKTIFSLSALLITVSIYQELGILKYVASYIVARCQSTRTVFLVLLLCSFFGSMLFTNDVAILTLIPIFFNIKKHLTSLPSILTVSLLTVYANLGSAITPFGNPQNIYIVSFYNLSLPHFLTMSLGIGVLALITLFMCPLFIKNIAIQTNLTVNIKINHQKVIYLFVASAIVLMGILSIIPISISLVASILSGILLSKKVFKRIDYAIILTFINFFIIISAVSKIDAIRELIHTHTQNQISIFFSAVITSQLISNVPATVLLSKFTTDNYPLFLGVTVGGLGTIIASLANLLALRQYNGYTHNHTSLQFLKKFTLLNIVFLLLFILIGLILLHL</sequence>
<evidence type="ECO:0000256" key="1">
    <source>
        <dbReference type="ARBA" id="ARBA00004141"/>
    </source>
</evidence>
<dbReference type="OrthoDB" id="3177666at2"/>
<organism evidence="8 9">
    <name type="scientific">Leuconostoc litchii</name>
    <dbReference type="NCBI Taxonomy" id="1981069"/>
    <lineage>
        <taxon>Bacteria</taxon>
        <taxon>Bacillati</taxon>
        <taxon>Bacillota</taxon>
        <taxon>Bacilli</taxon>
        <taxon>Lactobacillales</taxon>
        <taxon>Lactobacillaceae</taxon>
        <taxon>Leuconostoc</taxon>
    </lineage>
</organism>
<dbReference type="GO" id="GO:0055085">
    <property type="term" value="P:transmembrane transport"/>
    <property type="evidence" value="ECO:0007669"/>
    <property type="project" value="InterPro"/>
</dbReference>
<keyword evidence="3 6" id="KW-0812">Transmembrane</keyword>
<comment type="subcellular location">
    <subcellularLocation>
        <location evidence="1">Membrane</location>
        <topology evidence="1">Multi-pass membrane protein</topology>
    </subcellularLocation>
</comment>
<name>A0A6P2CTK3_9LACO</name>
<gene>
    <name evidence="8" type="ORF">ESZ47_05435</name>
</gene>
<protein>
    <submittedName>
        <fullName evidence="8">Carboxylate transporter</fullName>
    </submittedName>
</protein>
<feature type="transmembrane region" description="Helical" evidence="6">
    <location>
        <begin position="12"/>
        <end position="28"/>
    </location>
</feature>
<evidence type="ECO:0000313" key="8">
    <source>
        <dbReference type="EMBL" id="TYC47577.1"/>
    </source>
</evidence>
<evidence type="ECO:0000256" key="2">
    <source>
        <dbReference type="ARBA" id="ARBA00022448"/>
    </source>
</evidence>
<dbReference type="Pfam" id="PF03600">
    <property type="entry name" value="CitMHS"/>
    <property type="match status" value="1"/>
</dbReference>
<keyword evidence="4 6" id="KW-1133">Transmembrane helix</keyword>
<comment type="caution">
    <text evidence="8">The sequence shown here is derived from an EMBL/GenBank/DDBJ whole genome shotgun (WGS) entry which is preliminary data.</text>
</comment>
<feature type="transmembrane region" description="Helical" evidence="6">
    <location>
        <begin position="275"/>
        <end position="295"/>
    </location>
</feature>
<reference evidence="8 9" key="1">
    <citation type="submission" date="2019-01" db="EMBL/GenBank/DDBJ databases">
        <title>Leuconostoc litchii sp. nov., a novel lactic acid bacterium isolated from lychee.</title>
        <authorList>
            <person name="Wang L.-T."/>
        </authorList>
    </citation>
    <scope>NUCLEOTIDE SEQUENCE [LARGE SCALE GENOMIC DNA]</scope>
    <source>
        <strain evidence="8 9">MB7</strain>
    </source>
</reference>
<evidence type="ECO:0000256" key="4">
    <source>
        <dbReference type="ARBA" id="ARBA00022989"/>
    </source>
</evidence>
<dbReference type="EMBL" id="SDGY01000001">
    <property type="protein sequence ID" value="TYC47577.1"/>
    <property type="molecule type" value="Genomic_DNA"/>
</dbReference>
<proteinExistence type="predicted"/>
<evidence type="ECO:0000313" key="9">
    <source>
        <dbReference type="Proteomes" id="UP000442244"/>
    </source>
</evidence>
<keyword evidence="5 6" id="KW-0472">Membrane</keyword>
<dbReference type="InterPro" id="IPR004680">
    <property type="entry name" value="Cit_transptr-like_dom"/>
</dbReference>
<feature type="transmembrane region" description="Helical" evidence="6">
    <location>
        <begin position="156"/>
        <end position="177"/>
    </location>
</feature>
<dbReference type="InterPro" id="IPR051475">
    <property type="entry name" value="Diverse_Ion_Transporter"/>
</dbReference>
<keyword evidence="2" id="KW-0813">Transport</keyword>
<feature type="transmembrane region" description="Helical" evidence="6">
    <location>
        <begin position="241"/>
        <end position="263"/>
    </location>
</feature>
<feature type="transmembrane region" description="Helical" evidence="6">
    <location>
        <begin position="75"/>
        <end position="105"/>
    </location>
</feature>
<keyword evidence="9" id="KW-1185">Reference proteome</keyword>
<evidence type="ECO:0000256" key="5">
    <source>
        <dbReference type="ARBA" id="ARBA00023136"/>
    </source>
</evidence>
<dbReference type="GO" id="GO:0016020">
    <property type="term" value="C:membrane"/>
    <property type="evidence" value="ECO:0007669"/>
    <property type="project" value="UniProtKB-SubCell"/>
</dbReference>
<dbReference type="PANTHER" id="PTHR43568:SF1">
    <property type="entry name" value="P PROTEIN"/>
    <property type="match status" value="1"/>
</dbReference>
<evidence type="ECO:0000256" key="6">
    <source>
        <dbReference type="SAM" id="Phobius"/>
    </source>
</evidence>
<evidence type="ECO:0000256" key="3">
    <source>
        <dbReference type="ARBA" id="ARBA00022692"/>
    </source>
</evidence>
<dbReference type="Proteomes" id="UP000442244">
    <property type="component" value="Unassembled WGS sequence"/>
</dbReference>
<evidence type="ECO:0000259" key="7">
    <source>
        <dbReference type="Pfam" id="PF03600"/>
    </source>
</evidence>